<gene>
    <name evidence="6" type="ORF">FE697_010600</name>
</gene>
<feature type="transmembrane region" description="Helical" evidence="5">
    <location>
        <begin position="6"/>
        <end position="25"/>
    </location>
</feature>
<keyword evidence="2 5" id="KW-0812">Transmembrane</keyword>
<dbReference type="AlphaFoldDB" id="A0A5Q6RX24"/>
<keyword evidence="6" id="KW-0489">Methyltransferase</keyword>
<evidence type="ECO:0000256" key="5">
    <source>
        <dbReference type="SAM" id="Phobius"/>
    </source>
</evidence>
<dbReference type="Proteomes" id="UP000307768">
    <property type="component" value="Unassembled WGS sequence"/>
</dbReference>
<feature type="transmembrane region" description="Helical" evidence="5">
    <location>
        <begin position="74"/>
        <end position="91"/>
    </location>
</feature>
<organism evidence="6 7">
    <name type="scientific">Mumia zhuanghuii</name>
    <dbReference type="NCBI Taxonomy" id="2585211"/>
    <lineage>
        <taxon>Bacteria</taxon>
        <taxon>Bacillati</taxon>
        <taxon>Actinomycetota</taxon>
        <taxon>Actinomycetes</taxon>
        <taxon>Propionibacteriales</taxon>
        <taxon>Nocardioidaceae</taxon>
        <taxon>Mumia</taxon>
    </lineage>
</organism>
<dbReference type="GO" id="GO:0032259">
    <property type="term" value="P:methylation"/>
    <property type="evidence" value="ECO:0007669"/>
    <property type="project" value="UniProtKB-KW"/>
</dbReference>
<accession>A0A5Q6RX24</accession>
<dbReference type="InterPro" id="IPR007318">
    <property type="entry name" value="Phopholipid_MeTrfase"/>
</dbReference>
<dbReference type="RefSeq" id="WP_149769583.1">
    <property type="nucleotide sequence ID" value="NZ_VDFQ02000003.1"/>
</dbReference>
<feature type="transmembrane region" description="Helical" evidence="5">
    <location>
        <begin position="258"/>
        <end position="275"/>
    </location>
</feature>
<evidence type="ECO:0000313" key="6">
    <source>
        <dbReference type="EMBL" id="KAA1422633.1"/>
    </source>
</evidence>
<feature type="transmembrane region" description="Helical" evidence="5">
    <location>
        <begin position="158"/>
        <end position="180"/>
    </location>
</feature>
<evidence type="ECO:0000256" key="3">
    <source>
        <dbReference type="ARBA" id="ARBA00022989"/>
    </source>
</evidence>
<name>A0A5Q6RX24_9ACTN</name>
<dbReference type="GO" id="GO:0012505">
    <property type="term" value="C:endomembrane system"/>
    <property type="evidence" value="ECO:0007669"/>
    <property type="project" value="UniProtKB-SubCell"/>
</dbReference>
<evidence type="ECO:0000256" key="2">
    <source>
        <dbReference type="ARBA" id="ARBA00022692"/>
    </source>
</evidence>
<feature type="transmembrane region" description="Helical" evidence="5">
    <location>
        <begin position="126"/>
        <end position="146"/>
    </location>
</feature>
<evidence type="ECO:0000313" key="7">
    <source>
        <dbReference type="Proteomes" id="UP000307768"/>
    </source>
</evidence>
<keyword evidence="3 5" id="KW-1133">Transmembrane helix</keyword>
<feature type="transmembrane region" description="Helical" evidence="5">
    <location>
        <begin position="233"/>
        <end position="252"/>
    </location>
</feature>
<dbReference type="GO" id="GO:0008168">
    <property type="term" value="F:methyltransferase activity"/>
    <property type="evidence" value="ECO:0007669"/>
    <property type="project" value="UniProtKB-KW"/>
</dbReference>
<dbReference type="EMBL" id="VDFQ02000003">
    <property type="protein sequence ID" value="KAA1422633.1"/>
    <property type="molecule type" value="Genomic_DNA"/>
</dbReference>
<evidence type="ECO:0000256" key="1">
    <source>
        <dbReference type="ARBA" id="ARBA00004127"/>
    </source>
</evidence>
<dbReference type="Pfam" id="PF04191">
    <property type="entry name" value="PEMT"/>
    <property type="match status" value="1"/>
</dbReference>
<proteinExistence type="predicted"/>
<protein>
    <submittedName>
        <fullName evidence="6">Isoprenylcysteine carboxylmethyltransferase family protein</fullName>
    </submittedName>
</protein>
<feature type="transmembrane region" description="Helical" evidence="5">
    <location>
        <begin position="37"/>
        <end position="62"/>
    </location>
</feature>
<comment type="caution">
    <text evidence="6">The sequence shown here is derived from an EMBL/GenBank/DDBJ whole genome shotgun (WGS) entry which is preliminary data.</text>
</comment>
<evidence type="ECO:0000256" key="4">
    <source>
        <dbReference type="ARBA" id="ARBA00023136"/>
    </source>
</evidence>
<reference evidence="6 7" key="1">
    <citation type="submission" date="2019-09" db="EMBL/GenBank/DDBJ databases">
        <title>Mumia zhuanghuii sp. nov. isolated from the intestinal contents of plateau pika (Ochotona curzoniae) in the Qinghai-Tibet plateau of China.</title>
        <authorList>
            <person name="Tian Z."/>
        </authorList>
    </citation>
    <scope>NUCLEOTIDE SEQUENCE [LARGE SCALE GENOMIC DNA]</scope>
    <source>
        <strain evidence="7">350</strain>
    </source>
</reference>
<dbReference type="OrthoDB" id="941586at2"/>
<keyword evidence="6" id="KW-0808">Transferase</keyword>
<keyword evidence="4 5" id="KW-0472">Membrane</keyword>
<comment type="subcellular location">
    <subcellularLocation>
        <location evidence="1">Endomembrane system</location>
        <topology evidence="1">Multi-pass membrane protein</topology>
    </subcellularLocation>
</comment>
<dbReference type="Gene3D" id="1.20.120.1630">
    <property type="match status" value="1"/>
</dbReference>
<sequence>MNDPGTVRALGLAVPVLAVVVLAAWRRPDDRRLAAVLVATAWTAVALMPVNLLAVALGWWSFAADGAVWRGVPIDLWLAWALLWGAVPALITPALSPLLVGAVLVWVDLAFMPWGEPVVRLGPSWLVGEVVAVAVALVPAYALARWTLAQRHVSLRGWAQAWCAGALLVGAPLVVLGVAPRWSHEVTAAGIQVAVVVSVPAVAAMRDLARVGGGTPLPYDPPSRLVTVGPYAYVRNPMQVSMAVLFLVLAVTVGDPRLAFGAVVTVVYSAGLAAWHEGERMAEVFGPSWTSYAAVVPAWVPRWRPYEGRTARLYVAADCSMCTGLGQWLLERRPVALDVLPAAEHPDMLWRLTYEAEGVRDQGVAAFARALGHVNLAWALAGWTLALPGICHFAQLGADAFGAGPRPARADVHRAAGR</sequence>